<dbReference type="EMBL" id="KL142391">
    <property type="protein sequence ID" value="KDR71871.1"/>
    <property type="molecule type" value="Genomic_DNA"/>
</dbReference>
<evidence type="ECO:0000313" key="3">
    <source>
        <dbReference type="Proteomes" id="UP000027222"/>
    </source>
</evidence>
<dbReference type="Proteomes" id="UP000027222">
    <property type="component" value="Unassembled WGS sequence"/>
</dbReference>
<protein>
    <submittedName>
        <fullName evidence="2">Uncharacterized protein</fullName>
    </submittedName>
</protein>
<sequence>MLLFSQLPLRPRLCFDHLFYSDFGTMLFSFLCFRVPAILLGVIVSSYLLLHLLCCRYYHTALTISRVAPSALYLSGGWITSIIYSSRLLYHKFTILL</sequence>
<evidence type="ECO:0000256" key="1">
    <source>
        <dbReference type="SAM" id="Phobius"/>
    </source>
</evidence>
<organism evidence="2 3">
    <name type="scientific">Galerina marginata (strain CBS 339.88)</name>
    <dbReference type="NCBI Taxonomy" id="685588"/>
    <lineage>
        <taxon>Eukaryota</taxon>
        <taxon>Fungi</taxon>
        <taxon>Dikarya</taxon>
        <taxon>Basidiomycota</taxon>
        <taxon>Agaricomycotina</taxon>
        <taxon>Agaricomycetes</taxon>
        <taxon>Agaricomycetidae</taxon>
        <taxon>Agaricales</taxon>
        <taxon>Agaricineae</taxon>
        <taxon>Strophariaceae</taxon>
        <taxon>Galerina</taxon>
    </lineage>
</organism>
<keyword evidence="1" id="KW-1133">Transmembrane helix</keyword>
<feature type="transmembrane region" description="Helical" evidence="1">
    <location>
        <begin position="71"/>
        <end position="90"/>
    </location>
</feature>
<reference evidence="3" key="1">
    <citation type="journal article" date="2014" name="Proc. Natl. Acad. Sci. U.S.A.">
        <title>Extensive sampling of basidiomycete genomes demonstrates inadequacy of the white-rot/brown-rot paradigm for wood decay fungi.</title>
        <authorList>
            <person name="Riley R."/>
            <person name="Salamov A.A."/>
            <person name="Brown D.W."/>
            <person name="Nagy L.G."/>
            <person name="Floudas D."/>
            <person name="Held B.W."/>
            <person name="Levasseur A."/>
            <person name="Lombard V."/>
            <person name="Morin E."/>
            <person name="Otillar R."/>
            <person name="Lindquist E.A."/>
            <person name="Sun H."/>
            <person name="LaButti K.M."/>
            <person name="Schmutz J."/>
            <person name="Jabbour D."/>
            <person name="Luo H."/>
            <person name="Baker S.E."/>
            <person name="Pisabarro A.G."/>
            <person name="Walton J.D."/>
            <person name="Blanchette R.A."/>
            <person name="Henrissat B."/>
            <person name="Martin F."/>
            <person name="Cullen D."/>
            <person name="Hibbett D.S."/>
            <person name="Grigoriev I.V."/>
        </authorList>
    </citation>
    <scope>NUCLEOTIDE SEQUENCE [LARGE SCALE GENOMIC DNA]</scope>
    <source>
        <strain evidence="3">CBS 339.88</strain>
    </source>
</reference>
<name>A0A067SLU6_GALM3</name>
<keyword evidence="1" id="KW-0472">Membrane</keyword>
<keyword evidence="3" id="KW-1185">Reference proteome</keyword>
<accession>A0A067SLU6</accession>
<evidence type="ECO:0000313" key="2">
    <source>
        <dbReference type="EMBL" id="KDR71871.1"/>
    </source>
</evidence>
<gene>
    <name evidence="2" type="ORF">GALMADRAFT_783461</name>
</gene>
<dbReference type="HOGENOM" id="CLU_2346830_0_0_1"/>
<proteinExistence type="predicted"/>
<dbReference type="AlphaFoldDB" id="A0A067SLU6"/>
<keyword evidence="1" id="KW-0812">Transmembrane</keyword>
<feature type="transmembrane region" description="Helical" evidence="1">
    <location>
        <begin position="26"/>
        <end position="50"/>
    </location>
</feature>